<evidence type="ECO:0000313" key="3">
    <source>
        <dbReference type="EMBL" id="MCZ3781475.1"/>
    </source>
</evidence>
<feature type="domain" description="HD" evidence="1">
    <location>
        <begin position="28"/>
        <end position="128"/>
    </location>
</feature>
<dbReference type="Pfam" id="PF01966">
    <property type="entry name" value="HD"/>
    <property type="match status" value="1"/>
</dbReference>
<proteinExistence type="predicted"/>
<dbReference type="GeneID" id="75082363"/>
<organism evidence="2 4">
    <name type="scientific">Limosilactobacillus vaginalis</name>
    <dbReference type="NCBI Taxonomy" id="1633"/>
    <lineage>
        <taxon>Bacteria</taxon>
        <taxon>Bacillati</taxon>
        <taxon>Bacillota</taxon>
        <taxon>Bacilli</taxon>
        <taxon>Lactobacillales</taxon>
        <taxon>Lactobacillaceae</taxon>
        <taxon>Limosilactobacillus</taxon>
    </lineage>
</organism>
<sequence>MNQEQQLATVKQFTVNKLANDRTGHGMDHINRVVKNAARIAIGEGYDPFLPQVAAYLHDTVDEKIVDSVTAAQNEVKGFLQKIGMTTEHVNTVMETIDNISFAHTLEGHQIQLSKTAQIVRDADWLDAIGAIGITRAIYYGGAHGEVIYDPKIKPRKKMSKQEYRNLDDETIINHFDEKLLGLKDKLFTPTARAIAEYRQQVMLDFLHEFHQEWDAKA</sequence>
<dbReference type="Gene3D" id="1.20.58.1910">
    <property type="match status" value="1"/>
</dbReference>
<dbReference type="Proteomes" id="UP001212401">
    <property type="component" value="Unassembled WGS sequence"/>
</dbReference>
<reference evidence="2 5" key="1">
    <citation type="submission" date="2022-01" db="EMBL/GenBank/DDBJ databases">
        <title>VMRC isolate genome collection.</title>
        <authorList>
            <person name="France M."/>
            <person name="Rutt L."/>
            <person name="Humphrys M."/>
            <person name="Ravel J."/>
        </authorList>
    </citation>
    <scope>NUCLEOTIDE SEQUENCE</scope>
    <source>
        <strain evidence="3 5">C0030B4</strain>
        <strain evidence="2">C0048A1</strain>
    </source>
</reference>
<evidence type="ECO:0000313" key="5">
    <source>
        <dbReference type="Proteomes" id="UP001527392"/>
    </source>
</evidence>
<keyword evidence="5" id="KW-1185">Reference proteome</keyword>
<name>A0AAP3GDQ7_9LACO</name>
<dbReference type="AlphaFoldDB" id="A0AAP3GDQ7"/>
<protein>
    <submittedName>
        <fullName evidence="2">HD domain-containing protein</fullName>
    </submittedName>
</protein>
<dbReference type="EMBL" id="JAKHMS010000009">
    <property type="protein sequence ID" value="MCZ3781475.1"/>
    <property type="molecule type" value="Genomic_DNA"/>
</dbReference>
<dbReference type="InterPro" id="IPR006674">
    <property type="entry name" value="HD_domain"/>
</dbReference>
<dbReference type="Proteomes" id="UP001527392">
    <property type="component" value="Unassembled WGS sequence"/>
</dbReference>
<dbReference type="PANTHER" id="PTHR33594">
    <property type="entry name" value="SUPERFAMILY HYDROLASE, PUTATIVE (AFU_ORTHOLOGUE AFUA_1G03035)-RELATED"/>
    <property type="match status" value="1"/>
</dbReference>
<dbReference type="EMBL" id="JAKHPH010000008">
    <property type="protein sequence ID" value="MCZ3667548.1"/>
    <property type="molecule type" value="Genomic_DNA"/>
</dbReference>
<dbReference type="SUPFAM" id="SSF109604">
    <property type="entry name" value="HD-domain/PDEase-like"/>
    <property type="match status" value="1"/>
</dbReference>
<dbReference type="Gene3D" id="1.10.472.50">
    <property type="entry name" value="HD-domain/PDEase-like"/>
    <property type="match status" value="1"/>
</dbReference>
<evidence type="ECO:0000313" key="2">
    <source>
        <dbReference type="EMBL" id="MCZ3667548.1"/>
    </source>
</evidence>
<gene>
    <name evidence="3" type="ORF">L2504_04885</name>
    <name evidence="2" type="ORF">L2724_04525</name>
</gene>
<dbReference type="RefSeq" id="WP_003717143.1">
    <property type="nucleotide sequence ID" value="NZ_CAJFIS010000006.1"/>
</dbReference>
<evidence type="ECO:0000259" key="1">
    <source>
        <dbReference type="Pfam" id="PF01966"/>
    </source>
</evidence>
<comment type="caution">
    <text evidence="2">The sequence shown here is derived from an EMBL/GenBank/DDBJ whole genome shotgun (WGS) entry which is preliminary data.</text>
</comment>
<dbReference type="PANTHER" id="PTHR33594:SF1">
    <property type="entry name" value="HD_PDEASE DOMAIN-CONTAINING PROTEIN"/>
    <property type="match status" value="1"/>
</dbReference>
<evidence type="ECO:0000313" key="4">
    <source>
        <dbReference type="Proteomes" id="UP001212401"/>
    </source>
</evidence>
<accession>A0AAP3GDQ7</accession>